<dbReference type="EMBL" id="SACT01000001">
    <property type="protein sequence ID" value="RVT53564.1"/>
    <property type="molecule type" value="Genomic_DNA"/>
</dbReference>
<evidence type="ECO:0000256" key="1">
    <source>
        <dbReference type="SAM" id="Coils"/>
    </source>
</evidence>
<reference evidence="3 4" key="1">
    <citation type="submission" date="2019-01" db="EMBL/GenBank/DDBJ databases">
        <authorList>
            <person name="Chen W.-M."/>
        </authorList>
    </citation>
    <scope>NUCLEOTIDE SEQUENCE [LARGE SCALE GENOMIC DNA]</scope>
    <source>
        <strain evidence="3 4">ICH-3</strain>
    </source>
</reference>
<evidence type="ECO:0000313" key="3">
    <source>
        <dbReference type="EMBL" id="RVT53564.1"/>
    </source>
</evidence>
<dbReference type="Proteomes" id="UP000288178">
    <property type="component" value="Unassembled WGS sequence"/>
</dbReference>
<feature type="region of interest" description="Disordered" evidence="2">
    <location>
        <begin position="363"/>
        <end position="384"/>
    </location>
</feature>
<dbReference type="RefSeq" id="WP_128194841.1">
    <property type="nucleotide sequence ID" value="NZ_SACT01000001.1"/>
</dbReference>
<dbReference type="AlphaFoldDB" id="A0A3S2X359"/>
<accession>A0A3S2X359</accession>
<dbReference type="InterPro" id="IPR039498">
    <property type="entry name" value="NTP_transf_5"/>
</dbReference>
<dbReference type="OrthoDB" id="5497963at2"/>
<evidence type="ECO:0000313" key="4">
    <source>
        <dbReference type="Proteomes" id="UP000288178"/>
    </source>
</evidence>
<organism evidence="3 4">
    <name type="scientific">Rubrivivax albus</name>
    <dbReference type="NCBI Taxonomy" id="2499835"/>
    <lineage>
        <taxon>Bacteria</taxon>
        <taxon>Pseudomonadati</taxon>
        <taxon>Pseudomonadota</taxon>
        <taxon>Betaproteobacteria</taxon>
        <taxon>Burkholderiales</taxon>
        <taxon>Sphaerotilaceae</taxon>
        <taxon>Rubrivivax</taxon>
    </lineage>
</organism>
<protein>
    <recommendedName>
        <fullName evidence="5">Nucleotidyltransferase family protein</fullName>
    </recommendedName>
</protein>
<evidence type="ECO:0008006" key="5">
    <source>
        <dbReference type="Google" id="ProtNLM"/>
    </source>
</evidence>
<proteinExistence type="predicted"/>
<comment type="caution">
    <text evidence="3">The sequence shown here is derived from an EMBL/GenBank/DDBJ whole genome shotgun (WGS) entry which is preliminary data.</text>
</comment>
<sequence>MPDGNLIAAALSAPALPALTPRQWEDLLSQARRSRLLARLAARVADRGWMGHVPAGPRLHLQGALRVMQRQHDEARWEIDRLRAALARHEGAVVLLKGAAYVAAELPPRRGRLFADVDIMVERGRLRQVESALMAGGWIAEKLDAYDERYYRDWMHELPPMQHVQRHTQLDVHHTITPPTSRFPIDGAVLLARARPLAGLAPLKVLAPEDMVLHSAVHLMQEGSFDGGLRDLLDIDDLLEHFGATEPGFWPAVAARARELGLGVPLSHVLFHIERLFGTRPPADVQPALDALQPQGMARWAMNTLLTLALRPDHPSCTVPGYGAAAFLLYVRSHWLRMPWYQILPHLARKSWKRFQARREGAAERARQQAAEAAGGAVPLPEER</sequence>
<feature type="compositionally biased region" description="Low complexity" evidence="2">
    <location>
        <begin position="368"/>
        <end position="377"/>
    </location>
</feature>
<feature type="coiled-coil region" evidence="1">
    <location>
        <begin position="65"/>
        <end position="92"/>
    </location>
</feature>
<keyword evidence="4" id="KW-1185">Reference proteome</keyword>
<dbReference type="Pfam" id="PF14907">
    <property type="entry name" value="NTP_transf_5"/>
    <property type="match status" value="1"/>
</dbReference>
<keyword evidence="1" id="KW-0175">Coiled coil</keyword>
<evidence type="ECO:0000256" key="2">
    <source>
        <dbReference type="SAM" id="MobiDB-lite"/>
    </source>
</evidence>
<gene>
    <name evidence="3" type="ORF">ENE75_01290</name>
</gene>
<name>A0A3S2X359_9BURK</name>